<dbReference type="PANTHER" id="PTHR47199:SF2">
    <property type="entry name" value="PHOTOSYSTEM II STABILITY_ASSEMBLY FACTOR HCF136, CHLOROPLASTIC"/>
    <property type="match status" value="1"/>
</dbReference>
<reference evidence="5" key="1">
    <citation type="submission" date="2017-04" db="EMBL/GenBank/DDBJ databases">
        <authorList>
            <person name="Varghese N."/>
            <person name="Submissions S."/>
        </authorList>
    </citation>
    <scope>NUCLEOTIDE SEQUENCE [LARGE SCALE GENOMIC DNA]</scope>
    <source>
        <strain evidence="5">DSM 21164</strain>
    </source>
</reference>
<dbReference type="InterPro" id="IPR028203">
    <property type="entry name" value="PSII_CF48-like_dom"/>
</dbReference>
<evidence type="ECO:0000313" key="4">
    <source>
        <dbReference type="EMBL" id="SMC87078.1"/>
    </source>
</evidence>
<keyword evidence="1" id="KW-0602">Photosynthesis</keyword>
<dbReference type="GO" id="GO:0015979">
    <property type="term" value="P:photosynthesis"/>
    <property type="evidence" value="ECO:0007669"/>
    <property type="project" value="UniProtKB-KW"/>
</dbReference>
<dbReference type="EMBL" id="FWXO01000007">
    <property type="protein sequence ID" value="SMC87078.1"/>
    <property type="molecule type" value="Genomic_DNA"/>
</dbReference>
<evidence type="ECO:0000256" key="1">
    <source>
        <dbReference type="ARBA" id="ARBA00022531"/>
    </source>
</evidence>
<protein>
    <recommendedName>
        <fullName evidence="3">Photosynthesis system II assembly factor Ycf48/Hcf136-like domain-containing protein</fullName>
    </recommendedName>
</protein>
<name>A0A1W2CR20_9FLAO</name>
<evidence type="ECO:0000313" key="5">
    <source>
        <dbReference type="Proteomes" id="UP000192360"/>
    </source>
</evidence>
<dbReference type="STRING" id="504486.SAMN05660703_3099"/>
<dbReference type="PROSITE" id="PS51257">
    <property type="entry name" value="PROKAR_LIPOPROTEIN"/>
    <property type="match status" value="1"/>
</dbReference>
<keyword evidence="5" id="KW-1185">Reference proteome</keyword>
<accession>A0A1W2CR20</accession>
<dbReference type="Gene3D" id="2.130.10.10">
    <property type="entry name" value="YVTN repeat-like/Quinoprotein amine dehydrogenase"/>
    <property type="match status" value="1"/>
</dbReference>
<dbReference type="Pfam" id="PF14870">
    <property type="entry name" value="PSII_BNR"/>
    <property type="match status" value="1"/>
</dbReference>
<gene>
    <name evidence="4" type="ORF">SAMN05660703_3099</name>
</gene>
<proteinExistence type="predicted"/>
<dbReference type="SUPFAM" id="SSF110296">
    <property type="entry name" value="Oligoxyloglucan reducing end-specific cellobiohydrolase"/>
    <property type="match status" value="1"/>
</dbReference>
<dbReference type="InterPro" id="IPR015943">
    <property type="entry name" value="WD40/YVTN_repeat-like_dom_sf"/>
</dbReference>
<dbReference type="GO" id="GO:0009523">
    <property type="term" value="C:photosystem II"/>
    <property type="evidence" value="ECO:0007669"/>
    <property type="project" value="UniProtKB-KW"/>
</dbReference>
<evidence type="ECO:0000259" key="3">
    <source>
        <dbReference type="Pfam" id="PF14870"/>
    </source>
</evidence>
<organism evidence="4 5">
    <name type="scientific">Cellulophaga tyrosinoxydans</name>
    <dbReference type="NCBI Taxonomy" id="504486"/>
    <lineage>
        <taxon>Bacteria</taxon>
        <taxon>Pseudomonadati</taxon>
        <taxon>Bacteroidota</taxon>
        <taxon>Flavobacteriia</taxon>
        <taxon>Flavobacteriales</taxon>
        <taxon>Flavobacteriaceae</taxon>
        <taxon>Cellulophaga</taxon>
    </lineage>
</organism>
<sequence length="342" mass="37503">MKYYFTTLVLLLLISCKQEEKKKSFSSVSVDTIYEDSLSIRAIELIDNNLAFSANNGFVGNIDLNTGKVFSTNIAYDSIFPEFRSIAHTSNDVFVLSVANPALLYKTGENGKFQLVYKEEAENVFYDAMTFWNDNEGIAVGDSMNGCLSILITRDGGRTWQKQSCATVPKGIEGEGAFAASNTNIKIIGDSTWIATTNGRILFSADKAKTWRVIQTPIINAAPTQGIYSIDFYNEKIGFAIGGDYTKPENSNQNKAITVDGGVSWQLVADGQEPGYKSCVQFVPNSEGNGLVAIGFTGISYSNDRGATWKKLSEEGFYTLRFKNDTIAYAAGKSRVAKLSFK</sequence>
<evidence type="ECO:0000256" key="2">
    <source>
        <dbReference type="ARBA" id="ARBA00023276"/>
    </source>
</evidence>
<dbReference type="OrthoDB" id="9813892at2"/>
<dbReference type="Proteomes" id="UP000192360">
    <property type="component" value="Unassembled WGS sequence"/>
</dbReference>
<dbReference type="RefSeq" id="WP_084063062.1">
    <property type="nucleotide sequence ID" value="NZ_FWXO01000007.1"/>
</dbReference>
<dbReference type="AlphaFoldDB" id="A0A1W2CR20"/>
<keyword evidence="2" id="KW-0604">Photosystem II</keyword>
<feature type="domain" description="Photosynthesis system II assembly factor Ycf48/Hcf136-like" evidence="3">
    <location>
        <begin position="120"/>
        <end position="215"/>
    </location>
</feature>
<dbReference type="PANTHER" id="PTHR47199">
    <property type="entry name" value="PHOTOSYSTEM II STABILITY/ASSEMBLY FACTOR HCF136, CHLOROPLASTIC"/>
    <property type="match status" value="1"/>
</dbReference>